<evidence type="ECO:0000313" key="1">
    <source>
        <dbReference type="EMBL" id="GAG45413.1"/>
    </source>
</evidence>
<name>X0Y9H6_9ZZZZ</name>
<dbReference type="AlphaFoldDB" id="X0Y9H6"/>
<accession>X0Y9H6</accession>
<comment type="caution">
    <text evidence="1">The sequence shown here is derived from an EMBL/GenBank/DDBJ whole genome shotgun (WGS) entry which is preliminary data.</text>
</comment>
<proteinExistence type="predicted"/>
<sequence>MDDAVSVDRNGVDQEVWWKSGPDASELSGRPVRLRLRMRSSKLYAFEFSSQNHP</sequence>
<organism evidence="1">
    <name type="scientific">marine sediment metagenome</name>
    <dbReference type="NCBI Taxonomy" id="412755"/>
    <lineage>
        <taxon>unclassified sequences</taxon>
        <taxon>metagenomes</taxon>
        <taxon>ecological metagenomes</taxon>
    </lineage>
</organism>
<reference evidence="1" key="1">
    <citation type="journal article" date="2014" name="Front. Microbiol.">
        <title>High frequency of phylogenetically diverse reductive dehalogenase-homologous genes in deep subseafloor sedimentary metagenomes.</title>
        <authorList>
            <person name="Kawai M."/>
            <person name="Futagami T."/>
            <person name="Toyoda A."/>
            <person name="Takaki Y."/>
            <person name="Nishi S."/>
            <person name="Hori S."/>
            <person name="Arai W."/>
            <person name="Tsubouchi T."/>
            <person name="Morono Y."/>
            <person name="Uchiyama I."/>
            <person name="Ito T."/>
            <person name="Fujiyama A."/>
            <person name="Inagaki F."/>
            <person name="Takami H."/>
        </authorList>
    </citation>
    <scope>NUCLEOTIDE SEQUENCE</scope>
    <source>
        <strain evidence="1">Expedition CK06-06</strain>
    </source>
</reference>
<protein>
    <submittedName>
        <fullName evidence="1">Uncharacterized protein</fullName>
    </submittedName>
</protein>
<gene>
    <name evidence="1" type="ORF">S01H1_78390</name>
</gene>
<dbReference type="EMBL" id="BARS01052758">
    <property type="protein sequence ID" value="GAG45413.1"/>
    <property type="molecule type" value="Genomic_DNA"/>
</dbReference>
<feature type="non-terminal residue" evidence="1">
    <location>
        <position position="54"/>
    </location>
</feature>